<protein>
    <recommendedName>
        <fullName evidence="2">Metallo-beta-lactamase domain-containing protein</fullName>
    </recommendedName>
</protein>
<accession>A0ABR4BQG4</accession>
<evidence type="ECO:0000256" key="1">
    <source>
        <dbReference type="SAM" id="MobiDB-lite"/>
    </source>
</evidence>
<feature type="domain" description="Metallo-beta-lactamase" evidence="2">
    <location>
        <begin position="122"/>
        <end position="403"/>
    </location>
</feature>
<feature type="region of interest" description="Disordered" evidence="1">
    <location>
        <begin position="430"/>
        <end position="457"/>
    </location>
</feature>
<dbReference type="EMBL" id="JAZHXI010000025">
    <property type="protein sequence ID" value="KAL2059925.1"/>
    <property type="molecule type" value="Genomic_DNA"/>
</dbReference>
<reference evidence="3 4" key="1">
    <citation type="journal article" date="2024" name="Commun. Biol.">
        <title>Comparative genomic analysis of thermophilic fungi reveals convergent evolutionary adaptations and gene losses.</title>
        <authorList>
            <person name="Steindorff A.S."/>
            <person name="Aguilar-Pontes M.V."/>
            <person name="Robinson A.J."/>
            <person name="Andreopoulos B."/>
            <person name="LaButti K."/>
            <person name="Kuo A."/>
            <person name="Mondo S."/>
            <person name="Riley R."/>
            <person name="Otillar R."/>
            <person name="Haridas S."/>
            <person name="Lipzen A."/>
            <person name="Grimwood J."/>
            <person name="Schmutz J."/>
            <person name="Clum A."/>
            <person name="Reid I.D."/>
            <person name="Moisan M.C."/>
            <person name="Butler G."/>
            <person name="Nguyen T.T.M."/>
            <person name="Dewar K."/>
            <person name="Conant G."/>
            <person name="Drula E."/>
            <person name="Henrissat B."/>
            <person name="Hansel C."/>
            <person name="Singer S."/>
            <person name="Hutchinson M.I."/>
            <person name="de Vries R.P."/>
            <person name="Natvig D.O."/>
            <person name="Powell A.J."/>
            <person name="Tsang A."/>
            <person name="Grigoriev I.V."/>
        </authorList>
    </citation>
    <scope>NUCLEOTIDE SEQUENCE [LARGE SCALE GENOMIC DNA]</scope>
    <source>
        <strain evidence="3 4">CBS 494.80</strain>
    </source>
</reference>
<feature type="region of interest" description="Disordered" evidence="1">
    <location>
        <begin position="1"/>
        <end position="35"/>
    </location>
</feature>
<comment type="caution">
    <text evidence="3">The sequence shown here is derived from an EMBL/GenBank/DDBJ whole genome shotgun (WGS) entry which is preliminary data.</text>
</comment>
<evidence type="ECO:0000313" key="3">
    <source>
        <dbReference type="EMBL" id="KAL2059925.1"/>
    </source>
</evidence>
<gene>
    <name evidence="3" type="ORF">VTL71DRAFT_10080</name>
</gene>
<dbReference type="InterPro" id="IPR001279">
    <property type="entry name" value="Metallo-B-lactamas"/>
</dbReference>
<evidence type="ECO:0000259" key="2">
    <source>
        <dbReference type="Pfam" id="PF12706"/>
    </source>
</evidence>
<dbReference type="PANTHER" id="PTHR15032">
    <property type="entry name" value="N-ACYL-PHOSPHATIDYLETHANOLAMINE-HYDROLYZING PHOSPHOLIPASE D"/>
    <property type="match status" value="1"/>
</dbReference>
<organism evidence="3 4">
    <name type="scientific">Oculimacula yallundae</name>
    <dbReference type="NCBI Taxonomy" id="86028"/>
    <lineage>
        <taxon>Eukaryota</taxon>
        <taxon>Fungi</taxon>
        <taxon>Dikarya</taxon>
        <taxon>Ascomycota</taxon>
        <taxon>Pezizomycotina</taxon>
        <taxon>Leotiomycetes</taxon>
        <taxon>Helotiales</taxon>
        <taxon>Ploettnerulaceae</taxon>
        <taxon>Oculimacula</taxon>
    </lineage>
</organism>
<sequence length="491" mass="53636">MSNSSTWSIFPKPKHPPESLPSHHNPTGGGFHNPWPSASPPSWSSLLKSSFPLSIYPNLQKKHPSVQDVQVITPDWGVSDLKKRGLKRENCIIATTLGHAGAITELPLEGMKGGDGKKESFWCVFDPIFSMRAGPTQYTGPGRMRKSPCQVEDLPGCNAILISHNHYDHLDLPTIQALFTRFPSAKYFVPLGNKAWFLALGIPSDLIIELDWWDQRDYSLKDFGFEKAELKSNSHDQDQDQDQDHEKEDERETVLRFTCIPAQHTSGRGALDQEETLWSGWTIEQLLLPSPSPSQPKPKPTTAPQVKGTIYHSGDTGYRPSSHSPHTNPIFPLLSPTHPSSPPLSQIDISFLPIWRGGTLSFLSTLGLRLQHTAIPSTYHGSPADAISIHLDIRSRNSVGVHFGTFVGSGNESLDAVLEFEEARVKAGVGKLSGDGEGEGDGKEDGEGGEIENGKGRAGVLDIGGSIAVEIKARDVSEKVDVDVDIKTSSK</sequence>
<keyword evidence="4" id="KW-1185">Reference proteome</keyword>
<dbReference type="InterPro" id="IPR036866">
    <property type="entry name" value="RibonucZ/Hydroxyglut_hydro"/>
</dbReference>
<name>A0ABR4BQG4_9HELO</name>
<dbReference type="SUPFAM" id="SSF56281">
    <property type="entry name" value="Metallo-hydrolase/oxidoreductase"/>
    <property type="match status" value="1"/>
</dbReference>
<evidence type="ECO:0000313" key="4">
    <source>
        <dbReference type="Proteomes" id="UP001595075"/>
    </source>
</evidence>
<dbReference type="PANTHER" id="PTHR15032:SF27">
    <property type="entry name" value="N-ACYL-PHOSPHATIDYLETHANOLAMINE-HYDROLYZING PHOSPHOLIPASE D"/>
    <property type="match status" value="1"/>
</dbReference>
<feature type="region of interest" description="Disordered" evidence="1">
    <location>
        <begin position="230"/>
        <end position="252"/>
    </location>
</feature>
<dbReference type="Pfam" id="PF12706">
    <property type="entry name" value="Lactamase_B_2"/>
    <property type="match status" value="1"/>
</dbReference>
<dbReference type="Gene3D" id="3.60.15.10">
    <property type="entry name" value="Ribonuclease Z/Hydroxyacylglutathione hydrolase-like"/>
    <property type="match status" value="1"/>
</dbReference>
<dbReference type="Proteomes" id="UP001595075">
    <property type="component" value="Unassembled WGS sequence"/>
</dbReference>
<proteinExistence type="predicted"/>